<dbReference type="SUPFAM" id="SSF51197">
    <property type="entry name" value="Clavaminate synthase-like"/>
    <property type="match status" value="1"/>
</dbReference>
<comment type="caution">
    <text evidence="1">The sequence shown here is derived from an EMBL/GenBank/DDBJ whole genome shotgun (WGS) entry which is preliminary data.</text>
</comment>
<name>A0A9D9BSW6_PROMR</name>
<evidence type="ECO:0000313" key="1">
    <source>
        <dbReference type="EMBL" id="MBO6971188.1"/>
    </source>
</evidence>
<keyword evidence="1" id="KW-0560">Oxidoreductase</keyword>
<dbReference type="Pfam" id="PF05721">
    <property type="entry name" value="PhyH"/>
    <property type="match status" value="1"/>
</dbReference>
<dbReference type="GO" id="GO:0005506">
    <property type="term" value="F:iron ion binding"/>
    <property type="evidence" value="ECO:0007669"/>
    <property type="project" value="UniProtKB-ARBA"/>
</dbReference>
<sequence length="247" mass="28768">MDYSLLKKDLDERGYFRVSINPCIPLLENLRAKIFSVNNCLSESKNLGKISDDRDIVNFRLKNQSLQYLGVKHLWNSSALFSLGGHPYFEELLKSICKFKEPIHNLQPVLRVDLPIKEQSRFSQHQDYAYNCGSENSVTIWIPLQDTSFKEGSLLVCAKSHLNEVYPNKKGIIEKKFKFKFENCDVKYGQAIIFNQKLVHASGYNCSDKIRFSVQLRFSDLGCNEYKKRNFPINTEFKTLKYQNEIK</sequence>
<dbReference type="AlphaFoldDB" id="A0A9D9BSW6"/>
<evidence type="ECO:0000313" key="2">
    <source>
        <dbReference type="Proteomes" id="UP000668060"/>
    </source>
</evidence>
<dbReference type="Gene3D" id="2.60.120.620">
    <property type="entry name" value="q2cbj1_9rhob like domain"/>
    <property type="match status" value="1"/>
</dbReference>
<dbReference type="Proteomes" id="UP000668060">
    <property type="component" value="Unassembled WGS sequence"/>
</dbReference>
<keyword evidence="1" id="KW-0223">Dioxygenase</keyword>
<dbReference type="GO" id="GO:0016706">
    <property type="term" value="F:2-oxoglutarate-dependent dioxygenase activity"/>
    <property type="evidence" value="ECO:0007669"/>
    <property type="project" value="UniProtKB-ARBA"/>
</dbReference>
<dbReference type="PANTHER" id="PTHR20883:SF48">
    <property type="entry name" value="ECTOINE DIOXYGENASE"/>
    <property type="match status" value="1"/>
</dbReference>
<proteinExistence type="predicted"/>
<organism evidence="1 2">
    <name type="scientific">Prochlorococcus marinus CUG1433</name>
    <dbReference type="NCBI Taxonomy" id="2774506"/>
    <lineage>
        <taxon>Bacteria</taxon>
        <taxon>Bacillati</taxon>
        <taxon>Cyanobacteriota</taxon>
        <taxon>Cyanophyceae</taxon>
        <taxon>Synechococcales</taxon>
        <taxon>Prochlorococcaceae</taxon>
        <taxon>Prochlorococcus</taxon>
    </lineage>
</organism>
<accession>A0A9D9BSW6</accession>
<dbReference type="InterPro" id="IPR008775">
    <property type="entry name" value="Phytyl_CoA_dOase-like"/>
</dbReference>
<protein>
    <submittedName>
        <fullName evidence="1">Phytanoyl-CoA dioxygenase family protein</fullName>
    </submittedName>
</protein>
<gene>
    <name evidence="1" type="ORF">JJ842_04585</name>
</gene>
<reference evidence="1" key="1">
    <citation type="journal article" date="2021" name="Front. Mar. Sci.">
        <title>Genomes of Diverse Isolates of Prochlorococcus High-Light-Adapted Clade II in the Western Pacific Ocean.</title>
        <authorList>
            <person name="Yan W."/>
            <person name="Feng X."/>
            <person name="Zhang W."/>
            <person name="Nawaz M.Z."/>
            <person name="Luo T."/>
            <person name="Zhang R."/>
            <person name="Jiao N."/>
        </authorList>
    </citation>
    <scope>NUCLEOTIDE SEQUENCE</scope>
    <source>
        <strain evidence="1">CUG1433</strain>
    </source>
</reference>
<dbReference type="PANTHER" id="PTHR20883">
    <property type="entry name" value="PHYTANOYL-COA DIOXYGENASE DOMAIN CONTAINING 1"/>
    <property type="match status" value="1"/>
</dbReference>
<dbReference type="EMBL" id="JAEPLN010000001">
    <property type="protein sequence ID" value="MBO6971188.1"/>
    <property type="molecule type" value="Genomic_DNA"/>
</dbReference>